<evidence type="ECO:0000256" key="5">
    <source>
        <dbReference type="ARBA" id="ARBA00022763"/>
    </source>
</evidence>
<dbReference type="GO" id="GO:0003697">
    <property type="term" value="F:single-stranded DNA binding"/>
    <property type="evidence" value="ECO:0000318"/>
    <property type="project" value="GO_Central"/>
</dbReference>
<dbReference type="Gene3D" id="2.40.100.10">
    <property type="entry name" value="Cyclophilin-like"/>
    <property type="match status" value="1"/>
</dbReference>
<evidence type="ECO:0000256" key="8">
    <source>
        <dbReference type="ARBA" id="ARBA00023204"/>
    </source>
</evidence>
<dbReference type="InterPro" id="IPR011335">
    <property type="entry name" value="Restrct_endonuc-II-like"/>
</dbReference>
<name>F6HD70_VITVI</name>
<keyword evidence="5" id="KW-0227">DNA damage</keyword>
<dbReference type="SUPFAM" id="SSF52980">
    <property type="entry name" value="Restriction endonuclease-like"/>
    <property type="match status" value="1"/>
</dbReference>
<evidence type="ECO:0000256" key="2">
    <source>
        <dbReference type="ARBA" id="ARBA00010015"/>
    </source>
</evidence>
<accession>F6HD70</accession>
<dbReference type="InterPro" id="IPR047520">
    <property type="entry name" value="XPF_nuclease"/>
</dbReference>
<keyword evidence="8" id="KW-0234">DNA repair</keyword>
<keyword evidence="6" id="KW-0378">Hydrolase</keyword>
<dbReference type="SUPFAM" id="SSF50891">
    <property type="entry name" value="Cyclophilin-like"/>
    <property type="match status" value="1"/>
</dbReference>
<sequence>MARKQIDSEPSRYASLILLLMGVASCTLVYAFLSVVLRPWADSPVSELDASALDGSSRAEVGSEGCCRGIENLELWGPAVKWGSDFKFNSSKECCMACKGMCSGNDGPCLCDTWVFCGNREACGPKFGECWLKKQKDILAPDRQESGHKVSWTSGIIFGKGEGIVGLETEYGTLHIKLLPDCAPHSVAYILELLALRHCAGCQFYRAESRGMYWDSQGNHIKDAPLGPPFALIQGTLEALGTTFKKIPTEDCPTLGRGSVAWVGSGPEFFISLANHQEWKKVYTVFGSVLPEDMEIAEKIAQLPTKLDVWNKINVSVLENPIPLRLRRMKKSEGDLNVVTKFHEHIITELLEDSNGGLVVLSSGLCLPKLISSLLLLHHPSQGSLLLLSSSPSQKQLILYHLDANPNPNPNLPSEITADLPAHHRHSLYTSGSVFFITSRILIVDLLTSRVPTSGIAGLIILNAHSLSETCTEAFIVRIIRSLNPAAYVRAFSDKPHAMVSGFAKAERIMKCLFLRRLHLWPRFQVHVSQELERCPPVVVDIRVPMTAHMQGIQKAIVEVLDACLKEMRKTNKVDVDDLTVENGLFKSFDEIVRRQLDPIWHTLGKKTKQLVSDLKTLRKLLDYLVRYDAVSYLKYLDSLRASENIRSVWIFAESSYKIFEYAKKRVYHFVRSDGGKLGGQNKSVTNKKRKLNNNKNEANGDSVLVGTNGGVVLEEVLEESPKWKVLREVLKEIEEEREQQASSREDASAEGDEDDSGIVLVACKDERSCMQLEDFIKSDPQKVMREEWEKYLLSKVELQGLQTRKKNKAKEPKGFGILNGEVPSTSGQNTEPTSISKLEHDALMAAASVISLAKKDTAVSDNSQPHIGSGGRGKGRGKGRNIKITGKAQVSGHKVNNSNSEQGRNDKSEVFGSENDSQGKEIDPVSSGDFNENKDKGASVDKGVLQKHCQETDAPSFSNAKQLPLVHFYALESEKSNILDVLKPSIVIVYHPDMTFVREIEIYKTENPSKKLKVYFLFYEDSTEVQKFEASIRRENGAFESLIRQKSLMMIPVDQDVRGLGLNSSIEPQAITSQNSITRKAGGRKEVEKEIQVIVDMREFMSSLPNVLHQKGMRIIPVTLEVGDYILSPLICVERKSIQDLFGSFASGRLYHQVETMVRYYRIPVLLIEFSQDKSFSFQSASEIGDDVTPNSIISKLSLLVLHFPRLRIVWSRSLHATAEIFASLKANQDEPDEAKAIRVGVPSEEGIVENDVRAENYNTSAVELLRRLPGVTDSNYRAIMDGCKSLAELALLPVEKLAELMGGHKAARTLREFLDAKYPTLL</sequence>
<dbReference type="FunFam" id="2.40.100.10:FF:000086">
    <property type="entry name" value="Predicted protein"/>
    <property type="match status" value="1"/>
</dbReference>
<dbReference type="InParanoid" id="F6HD70"/>
<feature type="region of interest" description="Disordered" evidence="10">
    <location>
        <begin position="857"/>
        <end position="938"/>
    </location>
</feature>
<keyword evidence="9" id="KW-0539">Nucleus</keyword>
<dbReference type="Pfam" id="PF00160">
    <property type="entry name" value="Pro_isomerase"/>
    <property type="match status" value="1"/>
</dbReference>
<dbReference type="SUPFAM" id="SSF47781">
    <property type="entry name" value="RuvA domain 2-like"/>
    <property type="match status" value="1"/>
</dbReference>
<dbReference type="GO" id="GO:0000712">
    <property type="term" value="P:resolution of meiotic recombination intermediates"/>
    <property type="evidence" value="ECO:0000318"/>
    <property type="project" value="GO_Central"/>
</dbReference>
<evidence type="ECO:0000256" key="4">
    <source>
        <dbReference type="ARBA" id="ARBA00022759"/>
    </source>
</evidence>
<dbReference type="Proteomes" id="UP000009183">
    <property type="component" value="Unassembled WGS sequence, unordered"/>
</dbReference>
<proteinExistence type="inferred from homology"/>
<feature type="compositionally biased region" description="Polar residues" evidence="10">
    <location>
        <begin position="823"/>
        <end position="834"/>
    </location>
</feature>
<evidence type="ECO:0000256" key="11">
    <source>
        <dbReference type="SAM" id="Phobius"/>
    </source>
</evidence>
<dbReference type="PANTHER" id="PTHR10150:SF0">
    <property type="entry name" value="DNA REPAIR ENDONUCLEASE XPF"/>
    <property type="match status" value="1"/>
</dbReference>
<keyword evidence="14" id="KW-1185">Reference proteome</keyword>
<dbReference type="STRING" id="29760.F6HD70"/>
<evidence type="ECO:0000256" key="3">
    <source>
        <dbReference type="ARBA" id="ARBA00022722"/>
    </source>
</evidence>
<dbReference type="InterPro" id="IPR006166">
    <property type="entry name" value="ERCC4_domain"/>
</dbReference>
<dbReference type="Gene3D" id="1.10.150.20">
    <property type="entry name" value="5' to 3' exonuclease, C-terminal subdomain"/>
    <property type="match status" value="1"/>
</dbReference>
<evidence type="ECO:0000313" key="13">
    <source>
        <dbReference type="EMBL" id="CCB50165.1"/>
    </source>
</evidence>
<dbReference type="ExpressionAtlas" id="F6HD70">
    <property type="expression patterns" value="baseline and differential"/>
</dbReference>
<dbReference type="GO" id="GO:0000014">
    <property type="term" value="F:single-stranded DNA endodeoxyribonuclease activity"/>
    <property type="evidence" value="ECO:0000318"/>
    <property type="project" value="GO_Central"/>
</dbReference>
<dbReference type="PaxDb" id="29760-VIT_00s0591g00010.t01"/>
<feature type="domain" description="ERCC4" evidence="12">
    <location>
        <begin position="1093"/>
        <end position="1173"/>
    </location>
</feature>
<evidence type="ECO:0000256" key="7">
    <source>
        <dbReference type="ARBA" id="ARBA00023125"/>
    </source>
</evidence>
<dbReference type="InterPro" id="IPR029000">
    <property type="entry name" value="Cyclophilin-like_dom_sf"/>
</dbReference>
<reference evidence="14" key="1">
    <citation type="journal article" date="2007" name="Nature">
        <title>The grapevine genome sequence suggests ancestral hexaploidization in major angiosperm phyla.</title>
        <authorList>
            <consortium name="The French-Italian Public Consortium for Grapevine Genome Characterization."/>
            <person name="Jaillon O."/>
            <person name="Aury J.-M."/>
            <person name="Noel B."/>
            <person name="Policriti A."/>
            <person name="Clepet C."/>
            <person name="Casagrande A."/>
            <person name="Choisne N."/>
            <person name="Aubourg S."/>
            <person name="Vitulo N."/>
            <person name="Jubin C."/>
            <person name="Vezzi A."/>
            <person name="Legeai F."/>
            <person name="Hugueney P."/>
            <person name="Dasilva C."/>
            <person name="Horner D."/>
            <person name="Mica E."/>
            <person name="Jublot D."/>
            <person name="Poulain J."/>
            <person name="Bruyere C."/>
            <person name="Billault A."/>
            <person name="Segurens B."/>
            <person name="Gouyvenoux M."/>
            <person name="Ugarte E."/>
            <person name="Cattonaro F."/>
            <person name="Anthouard V."/>
            <person name="Vico V."/>
            <person name="Del Fabbro C."/>
            <person name="Alaux M."/>
            <person name="Di Gaspero G."/>
            <person name="Dumas V."/>
            <person name="Felice N."/>
            <person name="Paillard S."/>
            <person name="Juman I."/>
            <person name="Moroldo M."/>
            <person name="Scalabrin S."/>
            <person name="Canaguier A."/>
            <person name="Le Clainche I."/>
            <person name="Malacrida G."/>
            <person name="Durand E."/>
            <person name="Pesole G."/>
            <person name="Laucou V."/>
            <person name="Chatelet P."/>
            <person name="Merdinoglu D."/>
            <person name="Delledonne M."/>
            <person name="Pezzotti M."/>
            <person name="Lecharny A."/>
            <person name="Scarpelli C."/>
            <person name="Artiguenave F."/>
            <person name="Pe M.E."/>
            <person name="Valle G."/>
            <person name="Morgante M."/>
            <person name="Caboche M."/>
            <person name="Adam-Blondon A.-F."/>
            <person name="Weissenbach J."/>
            <person name="Quetier F."/>
            <person name="Wincker P."/>
        </authorList>
    </citation>
    <scope>NUCLEOTIDE SEQUENCE [LARGE SCALE GENOMIC DNA]</scope>
    <source>
        <strain evidence="14">cv. Pinot noir / PN40024</strain>
    </source>
</reference>
<dbReference type="EMBL" id="FN595553">
    <property type="protein sequence ID" value="CCB50165.1"/>
    <property type="molecule type" value="Genomic_DNA"/>
</dbReference>
<dbReference type="GO" id="GO:0000724">
    <property type="term" value="P:double-strand break repair via homologous recombination"/>
    <property type="evidence" value="ECO:0000318"/>
    <property type="project" value="GO_Central"/>
</dbReference>
<dbReference type="eggNOG" id="KOG0442">
    <property type="taxonomic scope" value="Eukaryota"/>
</dbReference>
<dbReference type="FunFam" id="1.10.150.20:FF:000038">
    <property type="entry name" value="DNA repair endonuclease UVH1"/>
    <property type="match status" value="1"/>
</dbReference>
<evidence type="ECO:0000256" key="9">
    <source>
        <dbReference type="ARBA" id="ARBA00023242"/>
    </source>
</evidence>
<dbReference type="PANTHER" id="PTHR10150">
    <property type="entry name" value="DNA REPAIR ENDONUCLEASE XPF"/>
    <property type="match status" value="1"/>
</dbReference>
<keyword evidence="11" id="KW-0812">Transmembrane</keyword>
<evidence type="ECO:0000313" key="14">
    <source>
        <dbReference type="Proteomes" id="UP000009183"/>
    </source>
</evidence>
<evidence type="ECO:0000256" key="10">
    <source>
        <dbReference type="SAM" id="MobiDB-lite"/>
    </source>
</evidence>
<dbReference type="PROSITE" id="PS51257">
    <property type="entry name" value="PROKAR_LIPOPROTEIN"/>
    <property type="match status" value="1"/>
</dbReference>
<dbReference type="FunCoup" id="F6HD70">
    <property type="interactions" value="3058"/>
</dbReference>
<gene>
    <name evidence="13" type="ORF">VIT_00s0591g00010</name>
</gene>
<comment type="subcellular location">
    <subcellularLocation>
        <location evidence="1">Nucleus</location>
    </subcellularLocation>
</comment>
<dbReference type="InterPro" id="IPR010994">
    <property type="entry name" value="RuvA_2-like"/>
</dbReference>
<dbReference type="SMART" id="SM00891">
    <property type="entry name" value="ERCC4"/>
    <property type="match status" value="1"/>
</dbReference>
<keyword evidence="11" id="KW-0472">Membrane</keyword>
<dbReference type="HOGENOM" id="CLU_002265_2_0_1"/>
<keyword evidence="4" id="KW-0255">Endonuclease</keyword>
<dbReference type="GO" id="GO:0000110">
    <property type="term" value="C:nucleotide-excision repair factor 1 complex"/>
    <property type="evidence" value="ECO:0000318"/>
    <property type="project" value="GO_Central"/>
</dbReference>
<organism evidence="13 14">
    <name type="scientific">Vitis vinifera</name>
    <name type="common">Grape</name>
    <dbReference type="NCBI Taxonomy" id="29760"/>
    <lineage>
        <taxon>Eukaryota</taxon>
        <taxon>Viridiplantae</taxon>
        <taxon>Streptophyta</taxon>
        <taxon>Embryophyta</taxon>
        <taxon>Tracheophyta</taxon>
        <taxon>Spermatophyta</taxon>
        <taxon>Magnoliopsida</taxon>
        <taxon>eudicotyledons</taxon>
        <taxon>Gunneridae</taxon>
        <taxon>Pentapetalae</taxon>
        <taxon>rosids</taxon>
        <taxon>Vitales</taxon>
        <taxon>Vitaceae</taxon>
        <taxon>Viteae</taxon>
        <taxon>Vitis</taxon>
    </lineage>
</organism>
<comment type="similarity">
    <text evidence="2">Belongs to the XPF family.</text>
</comment>
<dbReference type="GO" id="GO:0003755">
    <property type="term" value="F:peptidyl-prolyl cis-trans isomerase activity"/>
    <property type="evidence" value="ECO:0007669"/>
    <property type="project" value="InterPro"/>
</dbReference>
<keyword evidence="7" id="KW-0238">DNA-binding</keyword>
<feature type="region of interest" description="Disordered" evidence="10">
    <location>
        <begin position="805"/>
        <end position="834"/>
    </location>
</feature>
<evidence type="ECO:0000256" key="1">
    <source>
        <dbReference type="ARBA" id="ARBA00004123"/>
    </source>
</evidence>
<dbReference type="Gene3D" id="3.40.50.10130">
    <property type="match status" value="1"/>
</dbReference>
<dbReference type="GO" id="GO:1901255">
    <property type="term" value="P:nucleotide-excision repair involved in interstrand cross-link repair"/>
    <property type="evidence" value="ECO:0000318"/>
    <property type="project" value="GO_Central"/>
</dbReference>
<feature type="region of interest" description="Disordered" evidence="10">
    <location>
        <begin position="681"/>
        <end position="701"/>
    </location>
</feature>
<keyword evidence="3" id="KW-0540">Nuclease</keyword>
<dbReference type="GO" id="GO:0003684">
    <property type="term" value="F:damaged DNA binding"/>
    <property type="evidence" value="ECO:0000318"/>
    <property type="project" value="GO_Central"/>
</dbReference>
<dbReference type="FunFam" id="3.40.50.10130:FF:000002">
    <property type="entry name" value="DNA repair endonuclease XPF"/>
    <property type="match status" value="1"/>
</dbReference>
<dbReference type="InterPro" id="IPR002130">
    <property type="entry name" value="Cyclophilin-type_PPIase_dom"/>
</dbReference>
<dbReference type="SMR" id="F6HD70"/>
<feature type="region of interest" description="Disordered" evidence="10">
    <location>
        <begin position="737"/>
        <end position="758"/>
    </location>
</feature>
<protein>
    <recommendedName>
        <fullName evidence="12">ERCC4 domain-containing protein</fullName>
    </recommendedName>
</protein>
<evidence type="ECO:0000256" key="6">
    <source>
        <dbReference type="ARBA" id="ARBA00022801"/>
    </source>
</evidence>
<keyword evidence="11" id="KW-1133">Transmembrane helix</keyword>
<dbReference type="CDD" id="cd20078">
    <property type="entry name" value="XPF_nuclease_XPF_euk"/>
    <property type="match status" value="1"/>
</dbReference>
<dbReference type="Pfam" id="PF02732">
    <property type="entry name" value="ERCC4"/>
    <property type="match status" value="1"/>
</dbReference>
<evidence type="ECO:0000259" key="12">
    <source>
        <dbReference type="SMART" id="SM00891"/>
    </source>
</evidence>
<feature type="transmembrane region" description="Helical" evidence="11">
    <location>
        <begin position="12"/>
        <end position="33"/>
    </location>
</feature>